<keyword evidence="1" id="KW-0677">Repeat</keyword>
<evidence type="ECO:0008006" key="7">
    <source>
        <dbReference type="Google" id="ProtNLM"/>
    </source>
</evidence>
<sequence length="288" mass="32242">MEFLVLIILFGYIFYLRNYADLGTPTEKEAAKLKDGIGLYNQGETEKAFDFFNEHLKLRPGSAISYLYRGLCYKKMGNNELAARDFATGISYDYQVADLYLEAGKLYQERNLLPEAIYHFNKAIEVSRGQIPEIYHIRGLAYQQMNLTEEAENDFRTEAGISQKLALEMASRGTTQTPGFDKKLLLNSFLVMITTAILLLAVKSASGIHLPYLAAVALSVAIGFVEPQRGWILAILQGIFLLAGYFLFTQLPPNPARQELENFALYGSIGLTFAASFLGAFFKRAFSS</sequence>
<protein>
    <recommendedName>
        <fullName evidence="7">Tetratricopeptide repeat protein</fullName>
    </recommendedName>
</protein>
<dbReference type="PANTHER" id="PTHR44858:SF1">
    <property type="entry name" value="UDP-N-ACETYLGLUCOSAMINE--PEPTIDE N-ACETYLGLUCOSAMINYLTRANSFERASE SPINDLY-RELATED"/>
    <property type="match status" value="1"/>
</dbReference>
<keyword evidence="2 3" id="KW-0802">TPR repeat</keyword>
<keyword evidence="4" id="KW-0812">Transmembrane</keyword>
<dbReference type="SMART" id="SM00028">
    <property type="entry name" value="TPR"/>
    <property type="match status" value="4"/>
</dbReference>
<dbReference type="Pfam" id="PF13181">
    <property type="entry name" value="TPR_8"/>
    <property type="match status" value="1"/>
</dbReference>
<dbReference type="InterPro" id="IPR019734">
    <property type="entry name" value="TPR_rpt"/>
</dbReference>
<organism evidence="5 6">
    <name type="scientific">Dyadobacter helix</name>
    <dbReference type="NCBI Taxonomy" id="2822344"/>
    <lineage>
        <taxon>Bacteria</taxon>
        <taxon>Pseudomonadati</taxon>
        <taxon>Bacteroidota</taxon>
        <taxon>Cytophagia</taxon>
        <taxon>Cytophagales</taxon>
        <taxon>Spirosomataceae</taxon>
        <taxon>Dyadobacter</taxon>
    </lineage>
</organism>
<feature type="repeat" description="TPR" evidence="3">
    <location>
        <begin position="97"/>
        <end position="130"/>
    </location>
</feature>
<accession>A0A916JK89</accession>
<proteinExistence type="predicted"/>
<dbReference type="Gene3D" id="1.25.40.10">
    <property type="entry name" value="Tetratricopeptide repeat domain"/>
    <property type="match status" value="1"/>
</dbReference>
<dbReference type="SUPFAM" id="SSF48452">
    <property type="entry name" value="TPR-like"/>
    <property type="match status" value="1"/>
</dbReference>
<dbReference type="RefSeq" id="WP_215241990.1">
    <property type="nucleotide sequence ID" value="NZ_CAJRAF010000004.1"/>
</dbReference>
<evidence type="ECO:0000313" key="6">
    <source>
        <dbReference type="Proteomes" id="UP000680038"/>
    </source>
</evidence>
<dbReference type="InterPro" id="IPR011990">
    <property type="entry name" value="TPR-like_helical_dom_sf"/>
</dbReference>
<evidence type="ECO:0000256" key="4">
    <source>
        <dbReference type="SAM" id="Phobius"/>
    </source>
</evidence>
<evidence type="ECO:0000256" key="1">
    <source>
        <dbReference type="ARBA" id="ARBA00022737"/>
    </source>
</evidence>
<dbReference type="EMBL" id="CAJRAF010000004">
    <property type="protein sequence ID" value="CAG5016741.1"/>
    <property type="molecule type" value="Genomic_DNA"/>
</dbReference>
<dbReference type="PROSITE" id="PS50005">
    <property type="entry name" value="TPR"/>
    <property type="match status" value="1"/>
</dbReference>
<evidence type="ECO:0000256" key="3">
    <source>
        <dbReference type="PROSITE-ProRule" id="PRU00339"/>
    </source>
</evidence>
<dbReference type="PANTHER" id="PTHR44858">
    <property type="entry name" value="TETRATRICOPEPTIDE REPEAT PROTEIN 6"/>
    <property type="match status" value="1"/>
</dbReference>
<evidence type="ECO:0000313" key="5">
    <source>
        <dbReference type="EMBL" id="CAG5016741.1"/>
    </source>
</evidence>
<feature type="transmembrane region" description="Helical" evidence="4">
    <location>
        <begin position="263"/>
        <end position="282"/>
    </location>
</feature>
<comment type="caution">
    <text evidence="5">The sequence shown here is derived from an EMBL/GenBank/DDBJ whole genome shotgun (WGS) entry which is preliminary data.</text>
</comment>
<dbReference type="AlphaFoldDB" id="A0A916JK89"/>
<keyword evidence="6" id="KW-1185">Reference proteome</keyword>
<dbReference type="InterPro" id="IPR050498">
    <property type="entry name" value="Ycf3"/>
</dbReference>
<name>A0A916JK89_9BACT</name>
<feature type="transmembrane region" description="Helical" evidence="4">
    <location>
        <begin position="232"/>
        <end position="251"/>
    </location>
</feature>
<feature type="transmembrane region" description="Helical" evidence="4">
    <location>
        <begin position="208"/>
        <end position="225"/>
    </location>
</feature>
<keyword evidence="4" id="KW-1133">Transmembrane helix</keyword>
<keyword evidence="4" id="KW-0472">Membrane</keyword>
<reference evidence="5" key="1">
    <citation type="submission" date="2021-04" db="EMBL/GenBank/DDBJ databases">
        <authorList>
            <person name="Rodrigo-Torres L."/>
            <person name="Arahal R. D."/>
            <person name="Lucena T."/>
        </authorList>
    </citation>
    <scope>NUCLEOTIDE SEQUENCE</scope>
    <source>
        <strain evidence="5">CECT 9275</strain>
    </source>
</reference>
<feature type="transmembrane region" description="Helical" evidence="4">
    <location>
        <begin position="184"/>
        <end position="202"/>
    </location>
</feature>
<evidence type="ECO:0000256" key="2">
    <source>
        <dbReference type="ARBA" id="ARBA00022803"/>
    </source>
</evidence>
<dbReference type="Proteomes" id="UP000680038">
    <property type="component" value="Unassembled WGS sequence"/>
</dbReference>
<gene>
    <name evidence="5" type="ORF">DYBT9275_05625</name>
</gene>